<evidence type="ECO:0000256" key="17">
    <source>
        <dbReference type="SAM" id="MobiDB-lite"/>
    </source>
</evidence>
<dbReference type="PANTHER" id="PTHR21077:SF5">
    <property type="entry name" value="CROSSOVER JUNCTION ENDONUCLEASE MMS4"/>
    <property type="match status" value="1"/>
</dbReference>
<comment type="caution">
    <text evidence="19">The sequence shown here is derived from an EMBL/GenBank/DDBJ whole genome shotgun (WGS) entry which is preliminary data.</text>
</comment>
<dbReference type="Pfam" id="PF02732">
    <property type="entry name" value="ERCC4"/>
    <property type="match status" value="1"/>
</dbReference>
<dbReference type="Proteomes" id="UP001164929">
    <property type="component" value="Chromosome 7"/>
</dbReference>
<dbReference type="GO" id="GO:0003677">
    <property type="term" value="F:DNA binding"/>
    <property type="evidence" value="ECO:0007669"/>
    <property type="project" value="InterPro"/>
</dbReference>
<keyword evidence="9" id="KW-0131">Cell cycle</keyword>
<evidence type="ECO:0000256" key="7">
    <source>
        <dbReference type="ARBA" id="ARBA00022759"/>
    </source>
</evidence>
<dbReference type="PANTHER" id="PTHR21077">
    <property type="entry name" value="EME1 PROTEIN"/>
    <property type="match status" value="1"/>
</dbReference>
<keyword evidence="5" id="KW-0540">Nuclease</keyword>
<dbReference type="GO" id="GO:0048476">
    <property type="term" value="C:Holliday junction resolvase complex"/>
    <property type="evidence" value="ECO:0007669"/>
    <property type="project" value="InterPro"/>
</dbReference>
<dbReference type="GO" id="GO:0006310">
    <property type="term" value="P:DNA recombination"/>
    <property type="evidence" value="ECO:0007669"/>
    <property type="project" value="UniProtKB-KW"/>
</dbReference>
<dbReference type="Gene3D" id="3.40.50.10130">
    <property type="match status" value="1"/>
</dbReference>
<keyword evidence="4" id="KW-0132">Cell division</keyword>
<keyword evidence="6" id="KW-0479">Metal-binding</keyword>
<evidence type="ECO:0000313" key="20">
    <source>
        <dbReference type="Proteomes" id="UP001164929"/>
    </source>
</evidence>
<comment type="subcellular location">
    <subcellularLocation>
        <location evidence="2">Nucleus</location>
    </subcellularLocation>
</comment>
<feature type="coiled-coil region" evidence="16">
    <location>
        <begin position="208"/>
        <end position="247"/>
    </location>
</feature>
<dbReference type="InterPro" id="IPR006166">
    <property type="entry name" value="ERCC4_domain"/>
</dbReference>
<evidence type="ECO:0000256" key="15">
    <source>
        <dbReference type="ARBA" id="ARBA00023254"/>
    </source>
</evidence>
<dbReference type="GO" id="GO:0051321">
    <property type="term" value="P:meiotic cell cycle"/>
    <property type="evidence" value="ECO:0007669"/>
    <property type="project" value="UniProtKB-KW"/>
</dbReference>
<keyword evidence="20" id="KW-1185">Reference proteome</keyword>
<evidence type="ECO:0000256" key="9">
    <source>
        <dbReference type="ARBA" id="ARBA00022776"/>
    </source>
</evidence>
<evidence type="ECO:0000256" key="2">
    <source>
        <dbReference type="ARBA" id="ARBA00004123"/>
    </source>
</evidence>
<feature type="domain" description="ERCC4" evidence="18">
    <location>
        <begin position="259"/>
        <end position="414"/>
    </location>
</feature>
<evidence type="ECO:0000256" key="14">
    <source>
        <dbReference type="ARBA" id="ARBA00023242"/>
    </source>
</evidence>
<dbReference type="GO" id="GO:0016787">
    <property type="term" value="F:hydrolase activity"/>
    <property type="evidence" value="ECO:0007669"/>
    <property type="project" value="UniProtKB-KW"/>
</dbReference>
<dbReference type="InterPro" id="IPR042530">
    <property type="entry name" value="EME1/EME2_C"/>
</dbReference>
<dbReference type="GO" id="GO:0005634">
    <property type="term" value="C:nucleus"/>
    <property type="evidence" value="ECO:0007669"/>
    <property type="project" value="UniProtKB-SubCell"/>
</dbReference>
<dbReference type="Gene3D" id="1.10.150.670">
    <property type="entry name" value="Crossover junction endonuclease EME1, DNA-binding domain"/>
    <property type="match status" value="1"/>
</dbReference>
<dbReference type="GO" id="GO:0004519">
    <property type="term" value="F:endonuclease activity"/>
    <property type="evidence" value="ECO:0007669"/>
    <property type="project" value="UniProtKB-KW"/>
</dbReference>
<dbReference type="GO" id="GO:0006281">
    <property type="term" value="P:DNA repair"/>
    <property type="evidence" value="ECO:0007669"/>
    <property type="project" value="UniProtKB-KW"/>
</dbReference>
<dbReference type="InterPro" id="IPR047524">
    <property type="entry name" value="XPF_nuclease_EME1_plant/arthr"/>
</dbReference>
<keyword evidence="7 19" id="KW-0255">Endonuclease</keyword>
<comment type="cofactor">
    <cofactor evidence="1">
        <name>Mg(2+)</name>
        <dbReference type="ChEBI" id="CHEBI:18420"/>
    </cofactor>
</comment>
<name>A0AAD6QI00_9ROSI</name>
<dbReference type="InterPro" id="IPR033310">
    <property type="entry name" value="Mms4/EME1/EME2"/>
</dbReference>
<evidence type="ECO:0000313" key="19">
    <source>
        <dbReference type="EMBL" id="KAJ6990731.1"/>
    </source>
</evidence>
<keyword evidence="13" id="KW-0234">DNA repair</keyword>
<keyword evidence="11" id="KW-0460">Magnesium</keyword>
<keyword evidence="9" id="KW-0498">Mitosis</keyword>
<evidence type="ECO:0000256" key="6">
    <source>
        <dbReference type="ARBA" id="ARBA00022723"/>
    </source>
</evidence>
<evidence type="ECO:0000256" key="1">
    <source>
        <dbReference type="ARBA" id="ARBA00001946"/>
    </source>
</evidence>
<evidence type="ECO:0000256" key="12">
    <source>
        <dbReference type="ARBA" id="ARBA00023172"/>
    </source>
</evidence>
<dbReference type="GO" id="GO:0051301">
    <property type="term" value="P:cell division"/>
    <property type="evidence" value="ECO:0007669"/>
    <property type="project" value="UniProtKB-KW"/>
</dbReference>
<keyword evidence="15" id="KW-0469">Meiosis</keyword>
<protein>
    <submittedName>
        <fullName evidence="19">Crossover junction endonuclease EME1B-like</fullName>
    </submittedName>
</protein>
<evidence type="ECO:0000256" key="16">
    <source>
        <dbReference type="SAM" id="Coils"/>
    </source>
</evidence>
<dbReference type="GO" id="GO:0046872">
    <property type="term" value="F:metal ion binding"/>
    <property type="evidence" value="ECO:0007669"/>
    <property type="project" value="UniProtKB-KW"/>
</dbReference>
<keyword evidence="8" id="KW-0227">DNA damage</keyword>
<dbReference type="EMBL" id="JAQIZT010000007">
    <property type="protein sequence ID" value="KAJ6990731.1"/>
    <property type="molecule type" value="Genomic_DNA"/>
</dbReference>
<proteinExistence type="inferred from homology"/>
<feature type="region of interest" description="Disordered" evidence="17">
    <location>
        <begin position="1"/>
        <end position="32"/>
    </location>
</feature>
<reference evidence="19" key="1">
    <citation type="journal article" date="2023" name="Mol. Ecol. Resour.">
        <title>Chromosome-level genome assembly of a triploid poplar Populus alba 'Berolinensis'.</title>
        <authorList>
            <person name="Chen S."/>
            <person name="Yu Y."/>
            <person name="Wang X."/>
            <person name="Wang S."/>
            <person name="Zhang T."/>
            <person name="Zhou Y."/>
            <person name="He R."/>
            <person name="Meng N."/>
            <person name="Wang Y."/>
            <person name="Liu W."/>
            <person name="Liu Z."/>
            <person name="Liu J."/>
            <person name="Guo Q."/>
            <person name="Huang H."/>
            <person name="Sederoff R.R."/>
            <person name="Wang G."/>
            <person name="Qu G."/>
            <person name="Chen S."/>
        </authorList>
    </citation>
    <scope>NUCLEOTIDE SEQUENCE</scope>
    <source>
        <strain evidence="19">SC-2020</strain>
    </source>
</reference>
<evidence type="ECO:0000256" key="3">
    <source>
        <dbReference type="ARBA" id="ARBA00005313"/>
    </source>
</evidence>
<evidence type="ECO:0000256" key="10">
    <source>
        <dbReference type="ARBA" id="ARBA00022801"/>
    </source>
</evidence>
<evidence type="ECO:0000256" key="13">
    <source>
        <dbReference type="ARBA" id="ARBA00023204"/>
    </source>
</evidence>
<evidence type="ECO:0000256" key="4">
    <source>
        <dbReference type="ARBA" id="ARBA00022618"/>
    </source>
</evidence>
<evidence type="ECO:0000259" key="18">
    <source>
        <dbReference type="Pfam" id="PF02732"/>
    </source>
</evidence>
<keyword evidence="16" id="KW-0175">Coiled coil</keyword>
<evidence type="ECO:0000256" key="8">
    <source>
        <dbReference type="ARBA" id="ARBA00022763"/>
    </source>
</evidence>
<organism evidence="19 20">
    <name type="scientific">Populus alba x Populus x berolinensis</name>
    <dbReference type="NCBI Taxonomy" id="444605"/>
    <lineage>
        <taxon>Eukaryota</taxon>
        <taxon>Viridiplantae</taxon>
        <taxon>Streptophyta</taxon>
        <taxon>Embryophyta</taxon>
        <taxon>Tracheophyta</taxon>
        <taxon>Spermatophyta</taxon>
        <taxon>Magnoliopsida</taxon>
        <taxon>eudicotyledons</taxon>
        <taxon>Gunneridae</taxon>
        <taxon>Pentapetalae</taxon>
        <taxon>rosids</taxon>
        <taxon>fabids</taxon>
        <taxon>Malpighiales</taxon>
        <taxon>Salicaceae</taxon>
        <taxon>Saliceae</taxon>
        <taxon>Populus</taxon>
    </lineage>
</organism>
<gene>
    <name evidence="19" type="ORF">NC653_019095</name>
</gene>
<keyword evidence="12" id="KW-0233">DNA recombination</keyword>
<dbReference type="AlphaFoldDB" id="A0AAD6QI00"/>
<evidence type="ECO:0000256" key="11">
    <source>
        <dbReference type="ARBA" id="ARBA00022842"/>
    </source>
</evidence>
<evidence type="ECO:0000256" key="5">
    <source>
        <dbReference type="ARBA" id="ARBA00022722"/>
    </source>
</evidence>
<dbReference type="CDD" id="cd20083">
    <property type="entry name" value="XPF_nuclease_EME"/>
    <property type="match status" value="1"/>
</dbReference>
<keyword evidence="10" id="KW-0378">Hydrolase</keyword>
<accession>A0AAD6QI00</accession>
<keyword evidence="14" id="KW-0539">Nucleus</keyword>
<comment type="similarity">
    <text evidence="3">Belongs to the EME1/MMS4 family.</text>
</comment>
<sequence>MWNPIILSDEEEGNQKTPLPSLPKKPRTLPDPTILVLDVDDPTPHKSPSFVPETPLSDVSIVKCTFPRIRVPDFDPETLSGNAGLICLESENDEPESAKNWKEKTTMDAGYDEVEERRRWSTSTNFDSVDWLVDANVNQMSGVSSSQPSLSQDDICQIGDCPDKENFSMEQMACTLKEKRKTKVNSARENSADEAVGTKNTKKDERIRLMEEKKLKKEQEKLQKAALKAQAAELKKMEKEMQKWEKGKFALNSIVAEFDTRVIEHGSVGGPLLTRFADKGLTYRVTSNPIERSILWTMSAPEHISQLSREGTDIRYVALVYEAEEFCNLVMSESLLDHVSSVRSRYPSHTICYLTIRLMAYVNKRGKEQYKQQENDDGWRCPSVEEALAKLTTHFVRVHYRLCTDEAELADHVFGLTRSLASCQFRKKLTQLSVNANGSFIPKDFIDRNLIKKSPWLKALVAIPKVQPRFAIAIWKKYPTMKSLLSVYMDPNKSKQQPLFIVKCKPKAEPNAALDTVGRQNIPQLSFVHEKEFLLENLTTEGFIGGERRVGQICSKRVYRILMAQSGNIITDNVEDGADFFRNHSS</sequence>